<sequence>MKFFHQAMLLLVLFLGYATGEDLPVSDGIQNLDSIERIVGGKVARHGAYPWMVSVHLKLASESLDHACGGAILNENWIVTAAHCTEPIDVSDYEVIVGMHNVATKHSPSLRRHTVSKIVLHEGYDEESNRNDIALMKMTEPINLEGSKGFVSPIKLPEPGTEPTRYAKVIGWGHTEEGGEMSDKLLEVTVPIIPRDLCNEIYMDAGHDEGSVTESMICAGMTNKDSCQGDSGGPLFQTKDSVPTLIGIVSWGEGCGYEYTPGIYTKVSSFINWIEGAMKE</sequence>
<dbReference type="AlphaFoldDB" id="A0A4Q8KDK1"/>
<organism evidence="7">
    <name type="scientific">Heteropoda jugulans</name>
    <dbReference type="NCBI Taxonomy" id="1358901"/>
    <lineage>
        <taxon>Eukaryota</taxon>
        <taxon>Metazoa</taxon>
        <taxon>Ecdysozoa</taxon>
        <taxon>Arthropoda</taxon>
        <taxon>Chelicerata</taxon>
        <taxon>Arachnida</taxon>
        <taxon>Araneae</taxon>
        <taxon>Araneomorphae</taxon>
        <taxon>Entelegynae</taxon>
        <taxon>Dionycha</taxon>
        <taxon>Sparassidae</taxon>
        <taxon>Heteropoda</taxon>
    </lineage>
</organism>
<dbReference type="InterPro" id="IPR033116">
    <property type="entry name" value="TRYPSIN_SER"/>
</dbReference>
<dbReference type="PROSITE" id="PS00135">
    <property type="entry name" value="TRYPSIN_SER"/>
    <property type="match status" value="1"/>
</dbReference>
<name>A0A4Q8KDK1_9ARAC</name>
<evidence type="ECO:0000256" key="5">
    <source>
        <dbReference type="SAM" id="SignalP"/>
    </source>
</evidence>
<keyword evidence="3" id="KW-1015">Disulfide bond</keyword>
<accession>A0A4Q8KDK1</accession>
<dbReference type="PROSITE" id="PS00134">
    <property type="entry name" value="TRYPSIN_HIS"/>
    <property type="match status" value="1"/>
</dbReference>
<keyword evidence="4" id="KW-0378">Hydrolase</keyword>
<feature type="domain" description="Peptidase S1" evidence="6">
    <location>
        <begin position="38"/>
        <end position="279"/>
    </location>
</feature>
<dbReference type="InterPro" id="IPR001314">
    <property type="entry name" value="Peptidase_S1A"/>
</dbReference>
<dbReference type="EMBL" id="HAHI01000769">
    <property type="protein sequence ID" value="SNX37763.1"/>
    <property type="molecule type" value="Transcribed_RNA"/>
</dbReference>
<dbReference type="FunFam" id="2.40.10.10:FF:000047">
    <property type="entry name" value="Trypsin eta"/>
    <property type="match status" value="1"/>
</dbReference>
<dbReference type="InterPro" id="IPR043504">
    <property type="entry name" value="Peptidase_S1_PA_chymotrypsin"/>
</dbReference>
<reference evidence="7" key="2">
    <citation type="submission" date="2019-05" db="EMBL/GenBank/DDBJ databases">
        <title>Unravelling the molecular evolution of spider venoms.</title>
        <authorList>
            <person name="Pineda S."/>
        </authorList>
    </citation>
    <scope>NUCLEOTIDE SEQUENCE</scope>
</reference>
<dbReference type="PANTHER" id="PTHR24252:SF7">
    <property type="entry name" value="HYALIN"/>
    <property type="match status" value="1"/>
</dbReference>
<proteinExistence type="predicted"/>
<feature type="chain" id="PRO_5020693863" evidence="5">
    <location>
        <begin position="21"/>
        <end position="280"/>
    </location>
</feature>
<evidence type="ECO:0000313" key="7">
    <source>
        <dbReference type="EMBL" id="SNX37763.1"/>
    </source>
</evidence>
<dbReference type="CDD" id="cd00190">
    <property type="entry name" value="Tryp_SPc"/>
    <property type="match status" value="1"/>
</dbReference>
<reference evidence="7" key="1">
    <citation type="submission" date="2017-05" db="EMBL/GenBank/DDBJ databases">
        <authorList>
            <person name="QRISCLOUD D."/>
        </authorList>
    </citation>
    <scope>NUCLEOTIDE SEQUENCE</scope>
</reference>
<dbReference type="PANTHER" id="PTHR24252">
    <property type="entry name" value="ACROSIN-RELATED"/>
    <property type="match status" value="1"/>
</dbReference>
<evidence type="ECO:0000259" key="6">
    <source>
        <dbReference type="PROSITE" id="PS50240"/>
    </source>
</evidence>
<dbReference type="SUPFAM" id="SSF50494">
    <property type="entry name" value="Trypsin-like serine proteases"/>
    <property type="match status" value="1"/>
</dbReference>
<dbReference type="InterPro" id="IPR001254">
    <property type="entry name" value="Trypsin_dom"/>
</dbReference>
<dbReference type="GO" id="GO:0004252">
    <property type="term" value="F:serine-type endopeptidase activity"/>
    <property type="evidence" value="ECO:0007669"/>
    <property type="project" value="InterPro"/>
</dbReference>
<evidence type="ECO:0000256" key="4">
    <source>
        <dbReference type="RuleBase" id="RU363034"/>
    </source>
</evidence>
<evidence type="ECO:0000256" key="3">
    <source>
        <dbReference type="ARBA" id="ARBA00023157"/>
    </source>
</evidence>
<evidence type="ECO:0000256" key="2">
    <source>
        <dbReference type="ARBA" id="ARBA00022525"/>
    </source>
</evidence>
<feature type="signal peptide" evidence="5">
    <location>
        <begin position="1"/>
        <end position="20"/>
    </location>
</feature>
<dbReference type="InterPro" id="IPR018114">
    <property type="entry name" value="TRYPSIN_HIS"/>
</dbReference>
<dbReference type="PROSITE" id="PS50240">
    <property type="entry name" value="TRYPSIN_DOM"/>
    <property type="match status" value="1"/>
</dbReference>
<keyword evidence="4" id="KW-0645">Protease</keyword>
<protein>
    <submittedName>
        <fullName evidence="7">U38-Sparatoxin-Hju1a_1</fullName>
    </submittedName>
</protein>
<evidence type="ECO:0000256" key="1">
    <source>
        <dbReference type="ARBA" id="ARBA00004613"/>
    </source>
</evidence>
<dbReference type="Pfam" id="PF00089">
    <property type="entry name" value="Trypsin"/>
    <property type="match status" value="1"/>
</dbReference>
<dbReference type="GO" id="GO:0016485">
    <property type="term" value="P:protein processing"/>
    <property type="evidence" value="ECO:0007669"/>
    <property type="project" value="UniProtKB-ARBA"/>
</dbReference>
<keyword evidence="5" id="KW-0732">Signal</keyword>
<dbReference type="Gene3D" id="2.40.10.10">
    <property type="entry name" value="Trypsin-like serine proteases"/>
    <property type="match status" value="1"/>
</dbReference>
<keyword evidence="4" id="KW-0720">Serine protease</keyword>
<dbReference type="PRINTS" id="PR00722">
    <property type="entry name" value="CHYMOTRYPSIN"/>
</dbReference>
<dbReference type="InterPro" id="IPR009003">
    <property type="entry name" value="Peptidase_S1_PA"/>
</dbReference>
<dbReference type="SMART" id="SM00020">
    <property type="entry name" value="Tryp_SPc"/>
    <property type="match status" value="1"/>
</dbReference>
<dbReference type="GO" id="GO:0005576">
    <property type="term" value="C:extracellular region"/>
    <property type="evidence" value="ECO:0007669"/>
    <property type="project" value="UniProtKB-SubCell"/>
</dbReference>
<keyword evidence="2" id="KW-0964">Secreted</keyword>
<comment type="subcellular location">
    <subcellularLocation>
        <location evidence="1">Secreted</location>
    </subcellularLocation>
</comment>